<dbReference type="EMBL" id="LNYN01000025">
    <property type="protein sequence ID" value="KTD33441.1"/>
    <property type="molecule type" value="Genomic_DNA"/>
</dbReference>
<evidence type="ECO:0000259" key="2">
    <source>
        <dbReference type="Pfam" id="PF07992"/>
    </source>
</evidence>
<dbReference type="SMART" id="SM00028">
    <property type="entry name" value="TPR"/>
    <property type="match status" value="3"/>
</dbReference>
<dbReference type="GO" id="GO:0016491">
    <property type="term" value="F:oxidoreductase activity"/>
    <property type="evidence" value="ECO:0007669"/>
    <property type="project" value="InterPro"/>
</dbReference>
<dbReference type="Gene3D" id="3.50.50.60">
    <property type="entry name" value="FAD/NAD(P)-binding domain"/>
    <property type="match status" value="1"/>
</dbReference>
<reference evidence="3 5" key="1">
    <citation type="submission" date="2015-11" db="EMBL/GenBank/DDBJ databases">
        <title>Genomic analysis of 38 Legionella species identifies large and diverse effector repertoires.</title>
        <authorList>
            <person name="Burstein D."/>
            <person name="Amaro F."/>
            <person name="Zusman T."/>
            <person name="Lifshitz Z."/>
            <person name="Cohen O."/>
            <person name="Gilbert J.A."/>
            <person name="Pupko T."/>
            <person name="Shuman H.A."/>
            <person name="Segal G."/>
        </authorList>
    </citation>
    <scope>NUCLEOTIDE SEQUENCE [LARGE SCALE GENOMIC DNA]</scope>
    <source>
        <strain evidence="3 5">ATCC 43877</strain>
    </source>
</reference>
<feature type="domain" description="FAD/NAD(P)-binding" evidence="2">
    <location>
        <begin position="2"/>
        <end position="129"/>
    </location>
</feature>
<keyword evidence="5" id="KW-1185">Reference proteome</keyword>
<reference evidence="4 6" key="2">
    <citation type="submission" date="2018-06" db="EMBL/GenBank/DDBJ databases">
        <authorList>
            <consortium name="Pathogen Informatics"/>
            <person name="Doyle S."/>
        </authorList>
    </citation>
    <scope>NUCLEOTIDE SEQUENCE [LARGE SCALE GENOMIC DNA]</scope>
    <source>
        <strain evidence="4 6">NCTC12239</strain>
    </source>
</reference>
<evidence type="ECO:0000313" key="3">
    <source>
        <dbReference type="EMBL" id="KTD33441.1"/>
    </source>
</evidence>
<name>A0A378JT44_9GAMM</name>
<dbReference type="SUPFAM" id="SSF48452">
    <property type="entry name" value="TPR-like"/>
    <property type="match status" value="1"/>
</dbReference>
<dbReference type="EMBL" id="UGOG01000001">
    <property type="protein sequence ID" value="STX61813.1"/>
    <property type="molecule type" value="Genomic_DNA"/>
</dbReference>
<dbReference type="RefSeq" id="WP_028384297.1">
    <property type="nucleotide sequence ID" value="NZ_CAAAJG010000059.1"/>
</dbReference>
<dbReference type="Proteomes" id="UP000054985">
    <property type="component" value="Unassembled WGS sequence"/>
</dbReference>
<keyword evidence="1" id="KW-0802">TPR repeat</keyword>
<protein>
    <submittedName>
        <fullName evidence="3 4">FAD binding domain</fullName>
    </submittedName>
</protein>
<sequence>MKKVIIGAGPAGLYTAIKLHKEGIRDLVVYDPRAGHYTRPGHLNGSVFKVAESGLQFEFWSGNKIGHIKDLENALYIQATKLGITIERKRFIRLHEDARKPGVIVDNDGVEERVEADYVFDCTGSRREVVAALNHLVPDSPLKMTTITDLPVRNHFLAYVKINQSDWSRFQYDSTQIEHFPEMVDALSFAQSIMKLRTMGWKEFKFPRCYGVSFGKDKICLYLHAPDNLPKEHYDDWVQTVLECYTKSISYSHLAPSPKPRFLSFPASAQALQDVSCKRKNLPTVIALGDAQIDFDYYLAHGIKDGMKRIDALFQHMELFDNEIHYFDSEEYLATINDLLRAHKQEVIVEAERVKRTFVSALETAQLKFRQALLLNKTPEERGIISDILKEIEARQNYHKARQNFSECHNKAHQVVLNQSDINTVIAKLNQIQSNLLMTHANLPAPFVTEHQEIQQLLLHLAVSWKDVGNALFKSRRMPEAIDAYKKAMSIYNLDGFVGKHAVKEIPIYSNLTVVYLQEKLYSEAISAANTALSVIDSCSAEDQPAALQEKIIYNLIRALCAQAQSFLDSEKPRDARILHLRAKSIKSKHENKFASQTLQTIEGIINELQQRLPGDVDSELLRRSSDNIDDPIEVRTEHDLDDPVSVGELLERLSLFSQKSSGEKQMAATSTSQFTH</sequence>
<evidence type="ECO:0000256" key="1">
    <source>
        <dbReference type="PROSITE-ProRule" id="PRU00339"/>
    </source>
</evidence>
<dbReference type="STRING" id="39962.Lmor_1992"/>
<dbReference type="Proteomes" id="UP000254040">
    <property type="component" value="Unassembled WGS sequence"/>
</dbReference>
<dbReference type="Gene3D" id="1.25.40.10">
    <property type="entry name" value="Tetratricopeptide repeat domain"/>
    <property type="match status" value="1"/>
</dbReference>
<gene>
    <name evidence="3" type="ORF">Lmor_1992</name>
    <name evidence="4" type="ORF">NCTC12239_00731</name>
</gene>
<proteinExistence type="predicted"/>
<dbReference type="InterPro" id="IPR011990">
    <property type="entry name" value="TPR-like_helical_dom_sf"/>
</dbReference>
<dbReference type="PROSITE" id="PS50005">
    <property type="entry name" value="TPR"/>
    <property type="match status" value="1"/>
</dbReference>
<dbReference type="InterPro" id="IPR019734">
    <property type="entry name" value="TPR_rpt"/>
</dbReference>
<evidence type="ECO:0000313" key="6">
    <source>
        <dbReference type="Proteomes" id="UP000254040"/>
    </source>
</evidence>
<dbReference type="AlphaFoldDB" id="A0A378JT44"/>
<evidence type="ECO:0000313" key="5">
    <source>
        <dbReference type="Proteomes" id="UP000054985"/>
    </source>
</evidence>
<dbReference type="Pfam" id="PF07992">
    <property type="entry name" value="Pyr_redox_2"/>
    <property type="match status" value="1"/>
</dbReference>
<feature type="repeat" description="TPR" evidence="1">
    <location>
        <begin position="462"/>
        <end position="495"/>
    </location>
</feature>
<evidence type="ECO:0000313" key="4">
    <source>
        <dbReference type="EMBL" id="STX61813.1"/>
    </source>
</evidence>
<dbReference type="InterPro" id="IPR036188">
    <property type="entry name" value="FAD/NAD-bd_sf"/>
</dbReference>
<dbReference type="InterPro" id="IPR023753">
    <property type="entry name" value="FAD/NAD-binding_dom"/>
</dbReference>
<dbReference type="OrthoDB" id="5636482at2"/>
<organism evidence="4 6">
    <name type="scientific">Legionella moravica</name>
    <dbReference type="NCBI Taxonomy" id="39962"/>
    <lineage>
        <taxon>Bacteria</taxon>
        <taxon>Pseudomonadati</taxon>
        <taxon>Pseudomonadota</taxon>
        <taxon>Gammaproteobacteria</taxon>
        <taxon>Legionellales</taxon>
        <taxon>Legionellaceae</taxon>
        <taxon>Legionella</taxon>
    </lineage>
</organism>
<accession>A0A378JT44</accession>
<dbReference type="SUPFAM" id="SSF51905">
    <property type="entry name" value="FAD/NAD(P)-binding domain"/>
    <property type="match status" value="1"/>
</dbReference>